<dbReference type="GeneID" id="112692457"/>
<reference evidence="3" key="1">
    <citation type="submission" date="2025-08" db="UniProtKB">
        <authorList>
            <consortium name="RefSeq"/>
        </authorList>
    </citation>
    <scope>IDENTIFICATION</scope>
    <source>
        <tissue evidence="3">Whole body</tissue>
    </source>
</reference>
<dbReference type="AlphaFoldDB" id="A0A8B8GI54"/>
<accession>A0A8B8GI54</accession>
<dbReference type="RefSeq" id="XP_025422919.1">
    <property type="nucleotide sequence ID" value="XM_025567134.1"/>
</dbReference>
<evidence type="ECO:0000313" key="3">
    <source>
        <dbReference type="RefSeq" id="XP_025422919.1"/>
    </source>
</evidence>
<dbReference type="Proteomes" id="UP000694846">
    <property type="component" value="Unplaced"/>
</dbReference>
<dbReference type="OrthoDB" id="5828726at2759"/>
<organism evidence="2 3">
    <name type="scientific">Sipha flava</name>
    <name type="common">yellow sugarcane aphid</name>
    <dbReference type="NCBI Taxonomy" id="143950"/>
    <lineage>
        <taxon>Eukaryota</taxon>
        <taxon>Metazoa</taxon>
        <taxon>Ecdysozoa</taxon>
        <taxon>Arthropoda</taxon>
        <taxon>Hexapoda</taxon>
        <taxon>Insecta</taxon>
        <taxon>Pterygota</taxon>
        <taxon>Neoptera</taxon>
        <taxon>Paraneoptera</taxon>
        <taxon>Hemiptera</taxon>
        <taxon>Sternorrhyncha</taxon>
        <taxon>Aphidomorpha</taxon>
        <taxon>Aphidoidea</taxon>
        <taxon>Aphididae</taxon>
        <taxon>Sipha</taxon>
    </lineage>
</organism>
<feature type="domain" description="Endonuclease/exonuclease/phosphatase" evidence="1">
    <location>
        <begin position="14"/>
        <end position="141"/>
    </location>
</feature>
<dbReference type="InterPro" id="IPR036691">
    <property type="entry name" value="Endo/exonu/phosph_ase_sf"/>
</dbReference>
<keyword evidence="2" id="KW-1185">Reference proteome</keyword>
<dbReference type="Pfam" id="PF03372">
    <property type="entry name" value="Exo_endo_phos"/>
    <property type="match status" value="1"/>
</dbReference>
<gene>
    <name evidence="3" type="primary">LOC112692457</name>
</gene>
<dbReference type="GO" id="GO:0003824">
    <property type="term" value="F:catalytic activity"/>
    <property type="evidence" value="ECO:0007669"/>
    <property type="project" value="InterPro"/>
</dbReference>
<evidence type="ECO:0000313" key="2">
    <source>
        <dbReference type="Proteomes" id="UP000694846"/>
    </source>
</evidence>
<dbReference type="SUPFAM" id="SSF56219">
    <property type="entry name" value="DNase I-like"/>
    <property type="match status" value="1"/>
</dbReference>
<evidence type="ECO:0000259" key="1">
    <source>
        <dbReference type="Pfam" id="PF03372"/>
    </source>
</evidence>
<proteinExistence type="predicted"/>
<protein>
    <submittedName>
        <fullName evidence="3">Craniofacial development protein 2-like</fullName>
    </submittedName>
</protein>
<sequence length="144" mass="16530">MKERNNRGSDRSGHLTTAILELERYRLDIIAIQEVRWPGEGSLKTGNWMVFYSGGTGHQLGVGFIVNDKILPRAKNLKAVNDRFCYIELECQWFNVMLINEYATTEDKEDEVKNIFYEDLDNVCDLVPNNKVKILLGDFNAKIG</sequence>
<dbReference type="InterPro" id="IPR005135">
    <property type="entry name" value="Endo/exonuclease/phosphatase"/>
</dbReference>
<name>A0A8B8GI54_9HEMI</name>
<dbReference type="Gene3D" id="3.60.10.10">
    <property type="entry name" value="Endonuclease/exonuclease/phosphatase"/>
    <property type="match status" value="1"/>
</dbReference>